<evidence type="ECO:0000256" key="1">
    <source>
        <dbReference type="SAM" id="MobiDB-lite"/>
    </source>
</evidence>
<name>A0A1B6M7H3_9HEMI</name>
<feature type="compositionally biased region" description="Low complexity" evidence="1">
    <location>
        <begin position="164"/>
        <end position="183"/>
    </location>
</feature>
<proteinExistence type="predicted"/>
<dbReference type="AlphaFoldDB" id="A0A1B6M7H3"/>
<accession>A0A1B6M7H3</accession>
<sequence>PPSAPPLELDLDLLREFEPPEVSPIGAAVLEPETAPELTEVRNDDRCEADASPTSARLLELVTALADTLTPPPPDPCEMTRCDSWEFSSLRIPADSALRSRSPSTCSSFESLSRVLDGISPRTPCRTSMFLPRASIPDLPARPRSASPTLPNGPPAASDDDTDSFVTVTVEESEILGSNNGLSGRRRLRSCGDSSPGTAHPAPCRASSHTDLSLGKSAAPASRPDHWLRMSMRR</sequence>
<reference evidence="2" key="1">
    <citation type="submission" date="2015-11" db="EMBL/GenBank/DDBJ databases">
        <title>De novo transcriptome assembly of four potential Pierce s Disease insect vectors from Arizona vineyards.</title>
        <authorList>
            <person name="Tassone E.E."/>
        </authorList>
    </citation>
    <scope>NUCLEOTIDE SEQUENCE</scope>
</reference>
<gene>
    <name evidence="2" type="ORF">g.49965</name>
</gene>
<feature type="non-terminal residue" evidence="2">
    <location>
        <position position="1"/>
    </location>
</feature>
<dbReference type="EMBL" id="GEBQ01008108">
    <property type="protein sequence ID" value="JAT31869.1"/>
    <property type="molecule type" value="Transcribed_RNA"/>
</dbReference>
<protein>
    <submittedName>
        <fullName evidence="2">Uncharacterized protein</fullName>
    </submittedName>
</protein>
<evidence type="ECO:0000313" key="2">
    <source>
        <dbReference type="EMBL" id="JAT31869.1"/>
    </source>
</evidence>
<feature type="non-terminal residue" evidence="2">
    <location>
        <position position="234"/>
    </location>
</feature>
<feature type="region of interest" description="Disordered" evidence="1">
    <location>
        <begin position="127"/>
        <end position="234"/>
    </location>
</feature>
<organism evidence="2">
    <name type="scientific">Graphocephala atropunctata</name>
    <dbReference type="NCBI Taxonomy" id="36148"/>
    <lineage>
        <taxon>Eukaryota</taxon>
        <taxon>Metazoa</taxon>
        <taxon>Ecdysozoa</taxon>
        <taxon>Arthropoda</taxon>
        <taxon>Hexapoda</taxon>
        <taxon>Insecta</taxon>
        <taxon>Pterygota</taxon>
        <taxon>Neoptera</taxon>
        <taxon>Paraneoptera</taxon>
        <taxon>Hemiptera</taxon>
        <taxon>Auchenorrhyncha</taxon>
        <taxon>Membracoidea</taxon>
        <taxon>Cicadellidae</taxon>
        <taxon>Cicadellinae</taxon>
        <taxon>Cicadellini</taxon>
        <taxon>Graphocephala</taxon>
    </lineage>
</organism>